<protein>
    <submittedName>
        <fullName evidence="2">Uncharacterized protein</fullName>
    </submittedName>
</protein>
<feature type="signal peptide" evidence="1">
    <location>
        <begin position="1"/>
        <end position="25"/>
    </location>
</feature>
<evidence type="ECO:0000313" key="2">
    <source>
        <dbReference type="EMBL" id="MBX70442.1"/>
    </source>
</evidence>
<sequence>MADGWAAMPHFMVVATLLGQWEVLADMATCTAKGTVLTLQHLVPPCSTMG</sequence>
<feature type="chain" id="PRO_5015109583" evidence="1">
    <location>
        <begin position="26"/>
        <end position="50"/>
    </location>
</feature>
<evidence type="ECO:0000256" key="1">
    <source>
        <dbReference type="SAM" id="SignalP"/>
    </source>
</evidence>
<reference evidence="2" key="1">
    <citation type="submission" date="2018-02" db="EMBL/GenBank/DDBJ databases">
        <title>Rhizophora mucronata_Transcriptome.</title>
        <authorList>
            <person name="Meera S.P."/>
            <person name="Sreeshan A."/>
            <person name="Augustine A."/>
        </authorList>
    </citation>
    <scope>NUCLEOTIDE SEQUENCE</scope>
    <source>
        <tissue evidence="2">Leaf</tissue>
    </source>
</reference>
<organism evidence="2">
    <name type="scientific">Rhizophora mucronata</name>
    <name type="common">Asiatic mangrove</name>
    <dbReference type="NCBI Taxonomy" id="61149"/>
    <lineage>
        <taxon>Eukaryota</taxon>
        <taxon>Viridiplantae</taxon>
        <taxon>Streptophyta</taxon>
        <taxon>Embryophyta</taxon>
        <taxon>Tracheophyta</taxon>
        <taxon>Spermatophyta</taxon>
        <taxon>Magnoliopsida</taxon>
        <taxon>eudicotyledons</taxon>
        <taxon>Gunneridae</taxon>
        <taxon>Pentapetalae</taxon>
        <taxon>rosids</taxon>
        <taxon>fabids</taxon>
        <taxon>Malpighiales</taxon>
        <taxon>Rhizophoraceae</taxon>
        <taxon>Rhizophora</taxon>
    </lineage>
</organism>
<keyword evidence="1" id="KW-0732">Signal</keyword>
<proteinExistence type="predicted"/>
<accession>A0A2P2QTU7</accession>
<dbReference type="AlphaFoldDB" id="A0A2P2QTU7"/>
<name>A0A2P2QTU7_RHIMU</name>
<dbReference type="EMBL" id="GGEC01089958">
    <property type="protein sequence ID" value="MBX70442.1"/>
    <property type="molecule type" value="Transcribed_RNA"/>
</dbReference>